<feature type="chain" id="PRO_5016347030" evidence="2">
    <location>
        <begin position="27"/>
        <end position="144"/>
    </location>
</feature>
<dbReference type="RefSeq" id="WP_114245676.1">
    <property type="nucleotide sequence ID" value="NZ_CP027306.1"/>
</dbReference>
<accession>A0A2Z5JFV2</accession>
<dbReference type="AlphaFoldDB" id="A0A2Z5JFV2"/>
<evidence type="ECO:0000313" key="4">
    <source>
        <dbReference type="Proteomes" id="UP000252698"/>
    </source>
</evidence>
<dbReference type="KEGG" id="sata:C5746_21865"/>
<evidence type="ECO:0000313" key="3">
    <source>
        <dbReference type="EMBL" id="AXE79133.1"/>
    </source>
</evidence>
<gene>
    <name evidence="3" type="ORF">C5746_21865</name>
</gene>
<evidence type="ECO:0000256" key="2">
    <source>
        <dbReference type="SAM" id="SignalP"/>
    </source>
</evidence>
<dbReference type="GeneID" id="95521080"/>
<feature type="region of interest" description="Disordered" evidence="1">
    <location>
        <begin position="61"/>
        <end position="95"/>
    </location>
</feature>
<name>A0A2Z5JFV2_STRAR</name>
<dbReference type="EMBL" id="CP027306">
    <property type="protein sequence ID" value="AXE79133.1"/>
    <property type="molecule type" value="Genomic_DNA"/>
</dbReference>
<evidence type="ECO:0000256" key="1">
    <source>
        <dbReference type="SAM" id="MobiDB-lite"/>
    </source>
</evidence>
<reference evidence="3 4" key="1">
    <citation type="journal article" date="2018" name="Front. Microbiol.">
        <title>Genome Sequencing of Streptomyces atratus SCSIOZH16 and Activation Production of Nocardamine via Metabolic Engineering.</title>
        <authorList>
            <person name="Li Y."/>
            <person name="Zhang C."/>
            <person name="Liu C."/>
            <person name="Ju J."/>
            <person name="Ma J."/>
        </authorList>
    </citation>
    <scope>NUCLEOTIDE SEQUENCE [LARGE SCALE GENOMIC DNA]</scope>
    <source>
        <strain evidence="3 4">SCSIO_ZH16</strain>
    </source>
</reference>
<organism evidence="3 4">
    <name type="scientific">Streptomyces atratus</name>
    <dbReference type="NCBI Taxonomy" id="1893"/>
    <lineage>
        <taxon>Bacteria</taxon>
        <taxon>Bacillati</taxon>
        <taxon>Actinomycetota</taxon>
        <taxon>Actinomycetes</taxon>
        <taxon>Kitasatosporales</taxon>
        <taxon>Streptomycetaceae</taxon>
        <taxon>Streptomyces</taxon>
    </lineage>
</organism>
<sequence length="144" mass="14061">MSRTQWCCLVAVLAVALGLFCGPATAAAGDAGRTAVAAAEAGAERAAASAALGRDAASTGPALATASAVDRHGAPGCGKSRKHEDGEPALPGRTRAAYDQAPGLAAWGLPAAAGQGPVRPPVRIKLHGPAAAAPTPVELSVLRV</sequence>
<feature type="signal peptide" evidence="2">
    <location>
        <begin position="1"/>
        <end position="26"/>
    </location>
</feature>
<keyword evidence="2" id="KW-0732">Signal</keyword>
<dbReference type="Proteomes" id="UP000252698">
    <property type="component" value="Chromosome"/>
</dbReference>
<protein>
    <submittedName>
        <fullName evidence="3">Uncharacterized protein</fullName>
    </submittedName>
</protein>
<proteinExistence type="predicted"/>